<proteinExistence type="predicted"/>
<evidence type="ECO:0000313" key="2">
    <source>
        <dbReference type="EMBL" id="BAN91055.1"/>
    </source>
</evidence>
<dbReference type="Gene3D" id="3.10.180.10">
    <property type="entry name" value="2,3-Dihydroxybiphenyl 1,2-Dioxygenase, domain 1"/>
    <property type="match status" value="2"/>
</dbReference>
<dbReference type="AlphaFoldDB" id="U3TG92"/>
<gene>
    <name evidence="2" type="ORF">ACAM_1586</name>
</gene>
<reference evidence="2 3" key="1">
    <citation type="journal article" date="2013" name="Appl. Environ. Microbiol.">
        <title>Variation of the Virus-Related Elements within Syntenic Genomes of the Hyperthermophilic Archaeon Aeropyrum.</title>
        <authorList>
            <person name="Daifuku T."/>
            <person name="Yoshida T."/>
            <person name="Kitamura T."/>
            <person name="Kawaichi S."/>
            <person name="Inoue T."/>
            <person name="Nomura K."/>
            <person name="Yoshida Y."/>
            <person name="Kuno S."/>
            <person name="Sako Y."/>
        </authorList>
    </citation>
    <scope>NUCLEOTIDE SEQUENCE [LARGE SCALE GENOMIC DNA]</scope>
    <source>
        <strain evidence="2 3">SY1</strain>
    </source>
</reference>
<sequence>MMRHGFVIRKAILTVRRLEAAARFYSSILDSKPEPVPGGLVYRLEAGSELVLQHNPQAEKPPPGASGLYHIAFTVDSPGALRAVLGKLREMGSLLLGASDHCFTIALYTLDPEGNGVEVYWDKDEPCRRLVTKPLEPRVLAEAGSPMEYRASIGHIHLKVADLGEAERFYAGVLGMVVTERGYPGALFFAYGDYHHHVAANIWETAWGVRGARPERYAVGLRSYTMKPPGGEAEPGVYRDPAGVEVVIL</sequence>
<dbReference type="EMBL" id="AP012489">
    <property type="protein sequence ID" value="BAN91055.1"/>
    <property type="molecule type" value="Genomic_DNA"/>
</dbReference>
<dbReference type="PATRIC" id="fig|1198449.6.peg.1602"/>
<dbReference type="InterPro" id="IPR037523">
    <property type="entry name" value="VOC_core"/>
</dbReference>
<evidence type="ECO:0000313" key="3">
    <source>
        <dbReference type="Proteomes" id="UP000016887"/>
    </source>
</evidence>
<evidence type="ECO:0000259" key="1">
    <source>
        <dbReference type="PROSITE" id="PS51819"/>
    </source>
</evidence>
<feature type="domain" description="VOC" evidence="1">
    <location>
        <begin position="3"/>
        <end position="122"/>
    </location>
</feature>
<keyword evidence="3" id="KW-1185">Reference proteome</keyword>
<dbReference type="STRING" id="1198449.ACAM_1586"/>
<dbReference type="eggNOG" id="arCOG06106">
    <property type="taxonomic scope" value="Archaea"/>
</dbReference>
<dbReference type="PANTHER" id="PTHR43279">
    <property type="entry name" value="CATECHOL-2,3-DIOXYGENASE"/>
    <property type="match status" value="1"/>
</dbReference>
<dbReference type="InterPro" id="IPR029068">
    <property type="entry name" value="Glyas_Bleomycin-R_OHBP_Dase"/>
</dbReference>
<dbReference type="InterPro" id="IPR004360">
    <property type="entry name" value="Glyas_Fos-R_dOase_dom"/>
</dbReference>
<dbReference type="PANTHER" id="PTHR43279:SF1">
    <property type="entry name" value="CATECHOL-2,3-DIOXYGENASE"/>
    <property type="match status" value="1"/>
</dbReference>
<organism evidence="2 3">
    <name type="scientific">Aeropyrum camini SY1 = JCM 12091</name>
    <dbReference type="NCBI Taxonomy" id="1198449"/>
    <lineage>
        <taxon>Archaea</taxon>
        <taxon>Thermoproteota</taxon>
        <taxon>Thermoprotei</taxon>
        <taxon>Desulfurococcales</taxon>
        <taxon>Desulfurococcaceae</taxon>
        <taxon>Aeropyrum</taxon>
    </lineage>
</organism>
<dbReference type="KEGG" id="acj:ACAM_1586"/>
<dbReference type="Proteomes" id="UP000016887">
    <property type="component" value="Chromosome"/>
</dbReference>
<protein>
    <submittedName>
        <fullName evidence="2">Glyoxalase</fullName>
    </submittedName>
</protein>
<dbReference type="Pfam" id="PF00903">
    <property type="entry name" value="Glyoxalase"/>
    <property type="match status" value="1"/>
</dbReference>
<name>U3TG92_9CREN</name>
<feature type="domain" description="VOC" evidence="1">
    <location>
        <begin position="152"/>
        <end position="249"/>
    </location>
</feature>
<accession>U3TG92</accession>
<dbReference type="SUPFAM" id="SSF54593">
    <property type="entry name" value="Glyoxalase/Bleomycin resistance protein/Dihydroxybiphenyl dioxygenase"/>
    <property type="match status" value="2"/>
</dbReference>
<dbReference type="PROSITE" id="PS51819">
    <property type="entry name" value="VOC"/>
    <property type="match status" value="2"/>
</dbReference>